<evidence type="ECO:0000313" key="5">
    <source>
        <dbReference type="Proteomes" id="UP000183974"/>
    </source>
</evidence>
<evidence type="ECO:0000259" key="3">
    <source>
        <dbReference type="Pfam" id="PF00441"/>
    </source>
</evidence>
<dbReference type="InterPro" id="IPR009075">
    <property type="entry name" value="AcylCo_DH/oxidase_C"/>
</dbReference>
<sequence>MFGNPLMDFQNTQFKLAECQAEIMIGEAYVDRCNSELLDGQLMDARAAAAKMWLSEMQARVVDTCLHFFDGYGYMSEYPVARAFTDARAQRIYGGANEIMRVIIARSL</sequence>
<organism evidence="4 5">
    <name type="scientific">Roseovarius pacificus</name>
    <dbReference type="NCBI Taxonomy" id="337701"/>
    <lineage>
        <taxon>Bacteria</taxon>
        <taxon>Pseudomonadati</taxon>
        <taxon>Pseudomonadota</taxon>
        <taxon>Alphaproteobacteria</taxon>
        <taxon>Rhodobacterales</taxon>
        <taxon>Roseobacteraceae</taxon>
        <taxon>Roseovarius</taxon>
    </lineage>
</organism>
<dbReference type="PANTHER" id="PTHR48083:SF20">
    <property type="entry name" value="LONG-CHAIN SPECIFIC ACYL-COA DEHYDROGENASE, MITOCHONDRIAL"/>
    <property type="match status" value="1"/>
</dbReference>
<protein>
    <submittedName>
        <fullName evidence="4">Acyl-CoA dehydrogenase, C-terminal domain</fullName>
    </submittedName>
</protein>
<evidence type="ECO:0000313" key="4">
    <source>
        <dbReference type="EMBL" id="SHM54636.1"/>
    </source>
</evidence>
<dbReference type="GO" id="GO:0033539">
    <property type="term" value="P:fatty acid beta-oxidation using acyl-CoA dehydrogenase"/>
    <property type="evidence" value="ECO:0007669"/>
    <property type="project" value="TreeGrafter"/>
</dbReference>
<feature type="domain" description="Acyl-CoA dehydrogenase/oxidase C-terminal" evidence="3">
    <location>
        <begin position="2"/>
        <end position="108"/>
    </location>
</feature>
<dbReference type="GO" id="GO:0003995">
    <property type="term" value="F:acyl-CoA dehydrogenase activity"/>
    <property type="evidence" value="ECO:0007669"/>
    <property type="project" value="TreeGrafter"/>
</dbReference>
<gene>
    <name evidence="4" type="ORF">SAMN05444398_12135</name>
</gene>
<dbReference type="GO" id="GO:0050660">
    <property type="term" value="F:flavin adenine dinucleotide binding"/>
    <property type="evidence" value="ECO:0007669"/>
    <property type="project" value="TreeGrafter"/>
</dbReference>
<dbReference type="Proteomes" id="UP000183974">
    <property type="component" value="Unassembled WGS sequence"/>
</dbReference>
<evidence type="ECO:0000256" key="2">
    <source>
        <dbReference type="ARBA" id="ARBA00023002"/>
    </source>
</evidence>
<dbReference type="AlphaFoldDB" id="A0A1M7JNS7"/>
<dbReference type="InterPro" id="IPR036250">
    <property type="entry name" value="AcylCo_DH-like_C"/>
</dbReference>
<reference evidence="4 5" key="1">
    <citation type="submission" date="2016-11" db="EMBL/GenBank/DDBJ databases">
        <authorList>
            <person name="Jaros S."/>
            <person name="Januszkiewicz K."/>
            <person name="Wedrychowicz H."/>
        </authorList>
    </citation>
    <scope>NUCLEOTIDE SEQUENCE [LARGE SCALE GENOMIC DNA]</scope>
    <source>
        <strain evidence="4 5">DSM 29589</strain>
    </source>
</reference>
<keyword evidence="1" id="KW-0285">Flavoprotein</keyword>
<name>A0A1M7JNS7_9RHOB</name>
<dbReference type="InterPro" id="IPR050741">
    <property type="entry name" value="Acyl-CoA_dehydrogenase"/>
</dbReference>
<dbReference type="Pfam" id="PF00441">
    <property type="entry name" value="Acyl-CoA_dh_1"/>
    <property type="match status" value="1"/>
</dbReference>
<evidence type="ECO:0000256" key="1">
    <source>
        <dbReference type="ARBA" id="ARBA00022630"/>
    </source>
</evidence>
<dbReference type="STRING" id="337701.SAMN05444398_12135"/>
<keyword evidence="5" id="KW-1185">Reference proteome</keyword>
<dbReference type="OrthoDB" id="9775090at2"/>
<dbReference type="Gene3D" id="1.20.140.10">
    <property type="entry name" value="Butyryl-CoA Dehydrogenase, subunit A, domain 3"/>
    <property type="match status" value="1"/>
</dbReference>
<dbReference type="GO" id="GO:0005737">
    <property type="term" value="C:cytoplasm"/>
    <property type="evidence" value="ECO:0007669"/>
    <property type="project" value="TreeGrafter"/>
</dbReference>
<keyword evidence="2" id="KW-0560">Oxidoreductase</keyword>
<dbReference type="EMBL" id="FRBR01000021">
    <property type="protein sequence ID" value="SHM54636.1"/>
    <property type="molecule type" value="Genomic_DNA"/>
</dbReference>
<dbReference type="PANTHER" id="PTHR48083">
    <property type="entry name" value="MEDIUM-CHAIN SPECIFIC ACYL-COA DEHYDROGENASE, MITOCHONDRIAL-RELATED"/>
    <property type="match status" value="1"/>
</dbReference>
<dbReference type="SUPFAM" id="SSF47203">
    <property type="entry name" value="Acyl-CoA dehydrogenase C-terminal domain-like"/>
    <property type="match status" value="1"/>
</dbReference>
<accession>A0A1M7JNS7</accession>
<proteinExistence type="predicted"/>